<keyword evidence="10" id="KW-1185">Reference proteome</keyword>
<keyword evidence="3 5" id="KW-1133">Transmembrane helix</keyword>
<keyword evidence="2 5" id="KW-0812">Transmembrane</keyword>
<dbReference type="RefSeq" id="WP_035843479.1">
    <property type="nucleotide sequence ID" value="NZ_BNAB01000004.1"/>
</dbReference>
<feature type="transmembrane region" description="Helical" evidence="5">
    <location>
        <begin position="155"/>
        <end position="180"/>
    </location>
</feature>
<feature type="transmembrane region" description="Helical" evidence="5">
    <location>
        <begin position="506"/>
        <end position="524"/>
    </location>
</feature>
<reference evidence="8" key="1">
    <citation type="journal article" date="2014" name="Int. J. Syst. Evol. Microbiol.">
        <title>Complete genome sequence of Corynebacterium casei LMG S-19264T (=DSM 44701T), isolated from a smear-ripened cheese.</title>
        <authorList>
            <consortium name="US DOE Joint Genome Institute (JGI-PGF)"/>
            <person name="Walter F."/>
            <person name="Albersmeier A."/>
            <person name="Kalinowski J."/>
            <person name="Ruckert C."/>
        </authorList>
    </citation>
    <scope>NUCLEOTIDE SEQUENCE</scope>
    <source>
        <strain evidence="8">CGMCC 1.10859</strain>
    </source>
</reference>
<protein>
    <submittedName>
        <fullName evidence="9">Uncharacterized membrane protein YccC</fullName>
    </submittedName>
</protein>
<reference evidence="9 10" key="2">
    <citation type="submission" date="2016-10" db="EMBL/GenBank/DDBJ databases">
        <authorList>
            <person name="Varghese N."/>
            <person name="Submissions S."/>
        </authorList>
    </citation>
    <scope>NUCLEOTIDE SEQUENCE [LARGE SCALE GENOMIC DNA]</scope>
    <source>
        <strain evidence="9 10">DSM 24802</strain>
    </source>
</reference>
<evidence type="ECO:0000256" key="5">
    <source>
        <dbReference type="SAM" id="Phobius"/>
    </source>
</evidence>
<evidence type="ECO:0000259" key="7">
    <source>
        <dbReference type="Pfam" id="PF13515"/>
    </source>
</evidence>
<evidence type="ECO:0000313" key="10">
    <source>
        <dbReference type="Proteomes" id="UP000199541"/>
    </source>
</evidence>
<dbReference type="AlphaFoldDB" id="A0AAN4UQR9"/>
<evidence type="ECO:0000256" key="1">
    <source>
        <dbReference type="ARBA" id="ARBA00004141"/>
    </source>
</evidence>
<name>A0AAN4UQR9_9RHOB</name>
<feature type="domain" description="Integral membrane bound transporter" evidence="7">
    <location>
        <begin position="435"/>
        <end position="547"/>
    </location>
</feature>
<organism evidence="8 11">
    <name type="scientific">Allgaiera indica</name>
    <dbReference type="NCBI Taxonomy" id="765699"/>
    <lineage>
        <taxon>Bacteria</taxon>
        <taxon>Pseudomonadati</taxon>
        <taxon>Pseudomonadota</taxon>
        <taxon>Alphaproteobacteria</taxon>
        <taxon>Rhodobacterales</taxon>
        <taxon>Paracoccaceae</taxon>
        <taxon>Allgaiera</taxon>
    </lineage>
</organism>
<feature type="transmembrane region" description="Helical" evidence="5">
    <location>
        <begin position="106"/>
        <end position="123"/>
    </location>
</feature>
<comment type="caution">
    <text evidence="8">The sequence shown here is derived from an EMBL/GenBank/DDBJ whole genome shotgun (WGS) entry which is preliminary data.</text>
</comment>
<dbReference type="EMBL" id="FNOB01000005">
    <property type="protein sequence ID" value="SDW59405.1"/>
    <property type="molecule type" value="Genomic_DNA"/>
</dbReference>
<evidence type="ECO:0000313" key="8">
    <source>
        <dbReference type="EMBL" id="GHE00581.1"/>
    </source>
</evidence>
<reference evidence="8" key="3">
    <citation type="submission" date="2023-06" db="EMBL/GenBank/DDBJ databases">
        <authorList>
            <person name="Sun Q."/>
            <person name="Zhou Y."/>
        </authorList>
    </citation>
    <scope>NUCLEOTIDE SEQUENCE</scope>
    <source>
        <strain evidence="8">CGMCC 1.10859</strain>
    </source>
</reference>
<dbReference type="Proteomes" id="UP000199541">
    <property type="component" value="Unassembled WGS sequence"/>
</dbReference>
<sequence>MSAAPAAQTPPLPGPPFPGLPARAARLILRHHIESGASVSTILAIVALSAGAMLGFGAAVFAAIGATCISITDQPGPLPRKLRTFLAALLSSSLISLLSGLAGGHLLAMAGVVTLTSLGFAFATAYGRWALVFGISGVLALIIGMAIPAQDPGQAFTHAGLFFAGGAAYALLATGAALLLDDRNRRMVLNETLLAFAAYLRARAGLYDPRRPMRPALAEVIERHGAVMERLQAARDMIFTGAPNRRRRRWIIAMLALLDLYEAVLSSDADWEALREVADPGALAQLGALSAAVAEDLEALALALVSGGGAEAAARDFDHADLLAALDATLAGLGGAAGRAEAATALAPTRTKLARATRRTRALAEALAARADPAATVAPAPEPPPVALAAFVQPPAPLWSTARGHLRATSPVMRYTIRLTLAMLAGYAVTVAFPSYVHGGWVLLTIALIMRASYAITRQRRNDRLAGTLAGCAAAAALIPILPVPALVAVIILAVGTAHAYATVNYRVTSFAASLMALLLLQLLEPQNFFVIDRIVDTLIGAVLSMAFARVLPSWEWNDIRPMVAALIAADRAFAAQALCPRPDDQAYRLTRKRALDAFTGLAMSVRRLSSEPYHDDRRLAVLNDLLAADYLFASDLASVHGMVTARAGELGDDASALLDDAARRVEDSLATPGQRPPPETLRRRGWFELRETDPLTVLRRRLLHIEHSAQRLSAHAGRVTEGEG</sequence>
<proteinExistence type="predicted"/>
<dbReference type="Proteomes" id="UP000634647">
    <property type="component" value="Unassembled WGS sequence"/>
</dbReference>
<gene>
    <name evidence="8" type="ORF">GCM10008024_12670</name>
    <name evidence="9" type="ORF">SAMN05444006_10549</name>
</gene>
<evidence type="ECO:0000256" key="2">
    <source>
        <dbReference type="ARBA" id="ARBA00022692"/>
    </source>
</evidence>
<feature type="transmembrane region" description="Helical" evidence="5">
    <location>
        <begin position="42"/>
        <end position="70"/>
    </location>
</feature>
<evidence type="ECO:0000313" key="9">
    <source>
        <dbReference type="EMBL" id="SDW59405.1"/>
    </source>
</evidence>
<dbReference type="GO" id="GO:0016020">
    <property type="term" value="C:membrane"/>
    <property type="evidence" value="ECO:0007669"/>
    <property type="project" value="UniProtKB-SubCell"/>
</dbReference>
<evidence type="ECO:0000313" key="11">
    <source>
        <dbReference type="Proteomes" id="UP000634647"/>
    </source>
</evidence>
<feature type="transmembrane region" description="Helical" evidence="5">
    <location>
        <begin position="130"/>
        <end position="149"/>
    </location>
</feature>
<dbReference type="EMBL" id="BNAB01000004">
    <property type="protein sequence ID" value="GHE00581.1"/>
    <property type="molecule type" value="Genomic_DNA"/>
</dbReference>
<comment type="subcellular location">
    <subcellularLocation>
        <location evidence="1">Membrane</location>
        <topology evidence="1">Multi-pass membrane protein</topology>
    </subcellularLocation>
</comment>
<dbReference type="InterPro" id="IPR032692">
    <property type="entry name" value="YccS_N"/>
</dbReference>
<dbReference type="InterPro" id="IPR049453">
    <property type="entry name" value="Memb_transporter_dom"/>
</dbReference>
<evidence type="ECO:0000256" key="4">
    <source>
        <dbReference type="ARBA" id="ARBA00023136"/>
    </source>
</evidence>
<feature type="transmembrane region" description="Helical" evidence="5">
    <location>
        <begin position="469"/>
        <end position="494"/>
    </location>
</feature>
<dbReference type="Pfam" id="PF13515">
    <property type="entry name" value="FUSC_2"/>
    <property type="match status" value="1"/>
</dbReference>
<accession>A0AAN4UQR9</accession>
<evidence type="ECO:0000256" key="3">
    <source>
        <dbReference type="ARBA" id="ARBA00022989"/>
    </source>
</evidence>
<keyword evidence="4 5" id="KW-0472">Membrane</keyword>
<feature type="domain" description="Integral membrane protein YccS N-terminal" evidence="6">
    <location>
        <begin position="88"/>
        <end position="308"/>
    </location>
</feature>
<evidence type="ECO:0000259" key="6">
    <source>
        <dbReference type="Pfam" id="PF12805"/>
    </source>
</evidence>
<dbReference type="Pfam" id="PF12805">
    <property type="entry name" value="FUSC-like"/>
    <property type="match status" value="1"/>
</dbReference>